<sequence length="314" mass="37026">MGNRVPSPISRKSIKRYLKIVKKKKLPIIVLDQNLCWVLANESLQELTELKNAKQIYQYTIQDLLPTKQSHLSEDTIPYLLTNLRCAFSKTDPTQLILQYSIPEGSNGWVVLSISKVEVVKHELLQIIFTPMSPDQQKEQLKEKEEEEEEEEEEKEEEKEMEKQVNKSTIDENTDTICEIIEEIRKKVKNDDQMESSIQEQINLELDQIFELHNKLFQEKNEQCKVLSEELRDTRTKHKKNLEKLNLLLNRMLEQVQSEKKLKYNLFQKSLKLKKNRKSVIESVQQLNNETKDFDEDSNIKQLSLQLSKVLDLD</sequence>
<dbReference type="EMBL" id="JANTQA010000023">
    <property type="protein sequence ID" value="KAJ3443654.1"/>
    <property type="molecule type" value="Genomic_DNA"/>
</dbReference>
<accession>A0AAV7ZNS4</accession>
<keyword evidence="1" id="KW-0175">Coiled coil</keyword>
<proteinExistence type="predicted"/>
<comment type="caution">
    <text evidence="3">The sequence shown here is derived from an EMBL/GenBank/DDBJ whole genome shotgun (WGS) entry which is preliminary data.</text>
</comment>
<feature type="compositionally biased region" description="Acidic residues" evidence="2">
    <location>
        <begin position="145"/>
        <end position="157"/>
    </location>
</feature>
<dbReference type="AlphaFoldDB" id="A0AAV7ZNS4"/>
<gene>
    <name evidence="3" type="ORF">M0812_09498</name>
</gene>
<evidence type="ECO:0000256" key="2">
    <source>
        <dbReference type="SAM" id="MobiDB-lite"/>
    </source>
</evidence>
<feature type="region of interest" description="Disordered" evidence="2">
    <location>
        <begin position="135"/>
        <end position="169"/>
    </location>
</feature>
<feature type="coiled-coil region" evidence="1">
    <location>
        <begin position="217"/>
        <end position="262"/>
    </location>
</feature>
<name>A0AAV7ZNS4_9EUKA</name>
<evidence type="ECO:0000313" key="4">
    <source>
        <dbReference type="Proteomes" id="UP001146793"/>
    </source>
</evidence>
<dbReference type="Proteomes" id="UP001146793">
    <property type="component" value="Unassembled WGS sequence"/>
</dbReference>
<evidence type="ECO:0000313" key="3">
    <source>
        <dbReference type="EMBL" id="KAJ3443654.1"/>
    </source>
</evidence>
<reference evidence="3" key="1">
    <citation type="submission" date="2022-08" db="EMBL/GenBank/DDBJ databases">
        <title>Novel sulphate-reducing endosymbionts in the free-living metamonad Anaeramoeba.</title>
        <authorList>
            <person name="Jerlstrom-Hultqvist J."/>
            <person name="Cepicka I."/>
            <person name="Gallot-Lavallee L."/>
            <person name="Salas-Leiva D."/>
            <person name="Curtis B.A."/>
            <person name="Zahonova K."/>
            <person name="Pipaliya S."/>
            <person name="Dacks J."/>
            <person name="Roger A.J."/>
        </authorList>
    </citation>
    <scope>NUCLEOTIDE SEQUENCE</scope>
    <source>
        <strain evidence="3">Busselton2</strain>
    </source>
</reference>
<evidence type="ECO:0000256" key="1">
    <source>
        <dbReference type="SAM" id="Coils"/>
    </source>
</evidence>
<protein>
    <submittedName>
        <fullName evidence="3">Uncharacterized protein</fullName>
    </submittedName>
</protein>
<organism evidence="3 4">
    <name type="scientific">Anaeramoeba flamelloides</name>
    <dbReference type="NCBI Taxonomy" id="1746091"/>
    <lineage>
        <taxon>Eukaryota</taxon>
        <taxon>Metamonada</taxon>
        <taxon>Anaeramoebidae</taxon>
        <taxon>Anaeramoeba</taxon>
    </lineage>
</organism>